<comment type="caution">
    <text evidence="9">The sequence shown here is derived from an EMBL/GenBank/DDBJ whole genome shotgun (WGS) entry which is preliminary data.</text>
</comment>
<dbReference type="RefSeq" id="WP_332836667.1">
    <property type="nucleotide sequence ID" value="NZ_JACHZG010000001.1"/>
</dbReference>
<feature type="domain" description="Methylated-DNA-[protein]-cysteine S-methyltransferase DNA binding" evidence="7">
    <location>
        <begin position="79"/>
        <end position="160"/>
    </location>
</feature>
<dbReference type="PANTHER" id="PTHR10815">
    <property type="entry name" value="METHYLATED-DNA--PROTEIN-CYSTEINE METHYLTRANSFERASE"/>
    <property type="match status" value="1"/>
</dbReference>
<dbReference type="AlphaFoldDB" id="A0A7W5P649"/>
<dbReference type="CDD" id="cd06445">
    <property type="entry name" value="ATase"/>
    <property type="match status" value="1"/>
</dbReference>
<dbReference type="InterPro" id="IPR036631">
    <property type="entry name" value="MGMT_N_sf"/>
</dbReference>
<dbReference type="InterPro" id="IPR036217">
    <property type="entry name" value="MethylDNA_cys_MeTrfase_DNAb"/>
</dbReference>
<dbReference type="EMBL" id="JACHZG010000001">
    <property type="protein sequence ID" value="MBB3326002.1"/>
    <property type="molecule type" value="Genomic_DNA"/>
</dbReference>
<evidence type="ECO:0000256" key="3">
    <source>
        <dbReference type="ARBA" id="ARBA00022679"/>
    </source>
</evidence>
<dbReference type="NCBIfam" id="TIGR00589">
    <property type="entry name" value="ogt"/>
    <property type="match status" value="1"/>
</dbReference>
<evidence type="ECO:0000259" key="7">
    <source>
        <dbReference type="Pfam" id="PF01035"/>
    </source>
</evidence>
<evidence type="ECO:0000256" key="2">
    <source>
        <dbReference type="ARBA" id="ARBA00022603"/>
    </source>
</evidence>
<keyword evidence="2 9" id="KW-0489">Methyltransferase</keyword>
<dbReference type="PROSITE" id="PS00374">
    <property type="entry name" value="MGMT"/>
    <property type="match status" value="1"/>
</dbReference>
<comment type="catalytic activity">
    <reaction evidence="6">
        <text>a 6-O-methyl-2'-deoxyguanosine in DNA + L-cysteinyl-[protein] = S-methyl-L-cysteinyl-[protein] + a 2'-deoxyguanosine in DNA</text>
        <dbReference type="Rhea" id="RHEA:24000"/>
        <dbReference type="Rhea" id="RHEA-COMP:10131"/>
        <dbReference type="Rhea" id="RHEA-COMP:10132"/>
        <dbReference type="Rhea" id="RHEA-COMP:11367"/>
        <dbReference type="Rhea" id="RHEA-COMP:11368"/>
        <dbReference type="ChEBI" id="CHEBI:29950"/>
        <dbReference type="ChEBI" id="CHEBI:82612"/>
        <dbReference type="ChEBI" id="CHEBI:85445"/>
        <dbReference type="ChEBI" id="CHEBI:85448"/>
        <dbReference type="EC" id="2.1.1.63"/>
    </reaction>
</comment>
<name>A0A7W5P649_9ACTN</name>
<keyword evidence="4" id="KW-0227">DNA damage</keyword>
<dbReference type="Gene3D" id="1.10.10.10">
    <property type="entry name" value="Winged helix-like DNA-binding domain superfamily/Winged helix DNA-binding domain"/>
    <property type="match status" value="1"/>
</dbReference>
<evidence type="ECO:0000256" key="1">
    <source>
        <dbReference type="ARBA" id="ARBA00001286"/>
    </source>
</evidence>
<dbReference type="GO" id="GO:0003908">
    <property type="term" value="F:methylated-DNA-[protein]-cysteine S-methyltransferase activity"/>
    <property type="evidence" value="ECO:0007669"/>
    <property type="project" value="UniProtKB-EC"/>
</dbReference>
<dbReference type="SUPFAM" id="SSF53155">
    <property type="entry name" value="Methylated DNA-protein cysteine methyltransferase domain"/>
    <property type="match status" value="1"/>
</dbReference>
<keyword evidence="10" id="KW-1185">Reference proteome</keyword>
<sequence>MAEPELFYDAYDTQVGLVGVLAGPAGLRRIGWGLDPGTASREPDETVQLVLGQLREYFGGQRGDFDLPLDLPPLEPTTLTVLTALQGVRCGETVTYGELARRSGTGVPARAIGSIMAANPVPLVIPCHRVVAADGLGGFSGGDPGHELETKRWLLENEGALPPVLV</sequence>
<comment type="catalytic activity">
    <reaction evidence="1">
        <text>a 4-O-methyl-thymidine in DNA + L-cysteinyl-[protein] = a thymidine in DNA + S-methyl-L-cysteinyl-[protein]</text>
        <dbReference type="Rhea" id="RHEA:53428"/>
        <dbReference type="Rhea" id="RHEA-COMP:10131"/>
        <dbReference type="Rhea" id="RHEA-COMP:10132"/>
        <dbReference type="Rhea" id="RHEA-COMP:13555"/>
        <dbReference type="Rhea" id="RHEA-COMP:13556"/>
        <dbReference type="ChEBI" id="CHEBI:29950"/>
        <dbReference type="ChEBI" id="CHEBI:82612"/>
        <dbReference type="ChEBI" id="CHEBI:137386"/>
        <dbReference type="ChEBI" id="CHEBI:137387"/>
        <dbReference type="EC" id="2.1.1.63"/>
    </reaction>
</comment>
<dbReference type="Gene3D" id="3.30.160.70">
    <property type="entry name" value="Methylated DNA-protein cysteine methyltransferase domain"/>
    <property type="match status" value="1"/>
</dbReference>
<gene>
    <name evidence="9" type="ORF">FHX39_000946</name>
</gene>
<dbReference type="InterPro" id="IPR036388">
    <property type="entry name" value="WH-like_DNA-bd_sf"/>
</dbReference>
<dbReference type="InterPro" id="IPR014048">
    <property type="entry name" value="MethylDNA_cys_MeTrfase_DNA-bd"/>
</dbReference>
<dbReference type="SUPFAM" id="SSF46767">
    <property type="entry name" value="Methylated DNA-protein cysteine methyltransferase, C-terminal domain"/>
    <property type="match status" value="1"/>
</dbReference>
<dbReference type="Proteomes" id="UP000565572">
    <property type="component" value="Unassembled WGS sequence"/>
</dbReference>
<feature type="domain" description="Methylguanine DNA methyltransferase ribonuclease-like" evidence="8">
    <location>
        <begin position="7"/>
        <end position="71"/>
    </location>
</feature>
<accession>A0A7W5P649</accession>
<dbReference type="InterPro" id="IPR008332">
    <property type="entry name" value="MethylG_MeTrfase_N"/>
</dbReference>
<organism evidence="9 10">
    <name type="scientific">Microlunatus antarcticus</name>
    <dbReference type="NCBI Taxonomy" id="53388"/>
    <lineage>
        <taxon>Bacteria</taxon>
        <taxon>Bacillati</taxon>
        <taxon>Actinomycetota</taxon>
        <taxon>Actinomycetes</taxon>
        <taxon>Propionibacteriales</taxon>
        <taxon>Propionibacteriaceae</taxon>
        <taxon>Microlunatus</taxon>
    </lineage>
</organism>
<evidence type="ECO:0000313" key="10">
    <source>
        <dbReference type="Proteomes" id="UP000565572"/>
    </source>
</evidence>
<evidence type="ECO:0000256" key="4">
    <source>
        <dbReference type="ARBA" id="ARBA00022763"/>
    </source>
</evidence>
<dbReference type="Pfam" id="PF01035">
    <property type="entry name" value="DNA_binding_1"/>
    <property type="match status" value="1"/>
</dbReference>
<dbReference type="Pfam" id="PF02870">
    <property type="entry name" value="Methyltransf_1N"/>
    <property type="match status" value="1"/>
</dbReference>
<dbReference type="GO" id="GO:0006281">
    <property type="term" value="P:DNA repair"/>
    <property type="evidence" value="ECO:0007669"/>
    <property type="project" value="UniProtKB-KW"/>
</dbReference>
<dbReference type="EC" id="2.1.1.63" evidence="9"/>
<evidence type="ECO:0000256" key="6">
    <source>
        <dbReference type="ARBA" id="ARBA00049348"/>
    </source>
</evidence>
<proteinExistence type="predicted"/>
<dbReference type="PANTHER" id="PTHR10815:SF13">
    <property type="entry name" value="METHYLATED-DNA--PROTEIN-CYSTEINE METHYLTRANSFERASE"/>
    <property type="match status" value="1"/>
</dbReference>
<protein>
    <submittedName>
        <fullName evidence="9">Methylated-DNA-[protein]-cysteine S-methyltransferase</fullName>
        <ecNumber evidence="9">2.1.1.63</ecNumber>
    </submittedName>
</protein>
<evidence type="ECO:0000256" key="5">
    <source>
        <dbReference type="ARBA" id="ARBA00023204"/>
    </source>
</evidence>
<evidence type="ECO:0000259" key="8">
    <source>
        <dbReference type="Pfam" id="PF02870"/>
    </source>
</evidence>
<reference evidence="9 10" key="1">
    <citation type="submission" date="2020-08" db="EMBL/GenBank/DDBJ databases">
        <title>Sequencing the genomes of 1000 actinobacteria strains.</title>
        <authorList>
            <person name="Klenk H.-P."/>
        </authorList>
    </citation>
    <scope>NUCLEOTIDE SEQUENCE [LARGE SCALE GENOMIC DNA]</scope>
    <source>
        <strain evidence="9 10">DSM 11053</strain>
    </source>
</reference>
<evidence type="ECO:0000313" key="9">
    <source>
        <dbReference type="EMBL" id="MBB3326002.1"/>
    </source>
</evidence>
<keyword evidence="3 9" id="KW-0808">Transferase</keyword>
<dbReference type="InterPro" id="IPR001497">
    <property type="entry name" value="MethylDNA_cys_MeTrfase_AS"/>
</dbReference>
<dbReference type="GO" id="GO:0032259">
    <property type="term" value="P:methylation"/>
    <property type="evidence" value="ECO:0007669"/>
    <property type="project" value="UniProtKB-KW"/>
</dbReference>
<keyword evidence="5" id="KW-0234">DNA repair</keyword>